<dbReference type="InterPro" id="IPR036280">
    <property type="entry name" value="Multihaem_cyt_sf"/>
</dbReference>
<feature type="domain" description="Outer membrane cytochrome MtrC/MtrF-like" evidence="3">
    <location>
        <begin position="465"/>
        <end position="637"/>
    </location>
</feature>
<dbReference type="CDD" id="cd08168">
    <property type="entry name" value="Cytochrom_C3"/>
    <property type="match status" value="1"/>
</dbReference>
<evidence type="ECO:0000313" key="6">
    <source>
        <dbReference type="Proteomes" id="UP001195903"/>
    </source>
</evidence>
<dbReference type="RefSeq" id="WP_214505411.1">
    <property type="nucleotide sequence ID" value="NZ_JAHEPS010000001.1"/>
</dbReference>
<keyword evidence="1" id="KW-0732">Signal</keyword>
<dbReference type="Pfam" id="PF22111">
    <property type="entry name" value="MtrC-MtrF_N"/>
    <property type="match status" value="1"/>
</dbReference>
<dbReference type="InterPro" id="IPR054334">
    <property type="entry name" value="MtrC-MtrF_dom_I"/>
</dbReference>
<comment type="caution">
    <text evidence="5">The sequence shown here is derived from an EMBL/GenBank/DDBJ whole genome shotgun (WGS) entry which is preliminary data.</text>
</comment>
<feature type="domain" description="Outer membrane cytochrome MtrC/MtrF-like" evidence="3">
    <location>
        <begin position="189"/>
        <end position="315"/>
    </location>
</feature>
<dbReference type="Gene3D" id="1.10.720.180">
    <property type="match status" value="2"/>
</dbReference>
<sequence length="639" mass="66617">MKKYNDQTFTTGWRLPLVGAALLALSACGGGDGEPGNPGDPGGEPAMDIQSLKVEFMDIGLTDGVATVKYRVTNQDDKVVVGIPSATFIAAQLVPEGFTGAGNASTWQHFTAETCASTCPGTYTDLKTGIYTYSFSAPLDGMNGQTLQPGATQRLVIKLGGDKLADGTALPITNAHKDWQSGGEPAYSRDIVAIDTCNSCHNNLAFHGGKYNQVETCVTCHNSSKVSNPANVFAPMVHGKHLTGFPKPISDCETCHKADDKLADNQNWHTVPTMEACGSCHTAINFPVGEGHPAQPNNANCVACHNPDWTANVHSGGDNEAVLASVKADIVSASLSGTTVNVGVKLSNPQTGEVYGSADTLAFISDLRVYANWGGSMDYTTRSARSIRLQSTAPESGADGVYTYAISGLTIPAGTEADTGTLALQGRLCALDGKLTACAEGIETVVMKSSHSFFNATALTATGRRTVVTNDTCGSCHGIQQLNFHGARNDLEGQCQVCHNHNMQADATAANPAHTTADFKQLIHALHRGKFAGFETLNYPGDIGNCAQCHAKGDNGVLTVALPLSSAVQPMALNDGSFTSPTAAVCSSCHESDSAKNHMTQQGGVFAGSKADASAGTESCATCHGQGGFVDVLKVHPIK</sequence>
<evidence type="ECO:0000259" key="4">
    <source>
        <dbReference type="Pfam" id="PF22118"/>
    </source>
</evidence>
<dbReference type="Pfam" id="PF22118">
    <property type="entry name" value="MtrF-like_dom-III"/>
    <property type="match status" value="1"/>
</dbReference>
<dbReference type="PANTHER" id="PTHR35038">
    <property type="entry name" value="DISSIMILATORY SULFITE REDUCTASE SIRA"/>
    <property type="match status" value="1"/>
</dbReference>
<organism evidence="5 6">
    <name type="scientific">Shewanella jiangmenensis</name>
    <dbReference type="NCBI Taxonomy" id="2837387"/>
    <lineage>
        <taxon>Bacteria</taxon>
        <taxon>Pseudomonadati</taxon>
        <taxon>Pseudomonadota</taxon>
        <taxon>Gammaproteobacteria</taxon>
        <taxon>Alteromonadales</taxon>
        <taxon>Shewanellaceae</taxon>
        <taxon>Shewanella</taxon>
    </lineage>
</organism>
<reference evidence="5 6" key="1">
    <citation type="submission" date="2021-05" db="EMBL/GenBank/DDBJ databases">
        <title>Shewanella sp. JM162201.</title>
        <authorList>
            <person name="Xu S."/>
            <person name="Li A."/>
        </authorList>
    </citation>
    <scope>NUCLEOTIDE SEQUENCE [LARGE SCALE GENOMIC DNA]</scope>
    <source>
        <strain evidence="5 6">JM162201</strain>
    </source>
</reference>
<dbReference type="Pfam" id="PF22113">
    <property type="entry name" value="Mtrc-MtrF_II-IV_dom"/>
    <property type="match status" value="2"/>
</dbReference>
<dbReference type="InterPro" id="IPR051829">
    <property type="entry name" value="Multiheme_Cytochr_ET"/>
</dbReference>
<dbReference type="PANTHER" id="PTHR35038:SF6">
    <property type="entry name" value="SURFACE LOCALIZED DECAHEME CYTOCHROME C LIPOPROTEIN"/>
    <property type="match status" value="1"/>
</dbReference>
<feature type="domain" description="Decaheme cytochrome c component MtrF-like" evidence="4">
    <location>
        <begin position="322"/>
        <end position="460"/>
    </location>
</feature>
<name>A0ABS5UYQ4_9GAMM</name>
<gene>
    <name evidence="5" type="ORF">KJI95_01565</name>
</gene>
<feature type="domain" description="Decaheme cytochrome c component MtrC/MtrF" evidence="2">
    <location>
        <begin position="62"/>
        <end position="182"/>
    </location>
</feature>
<evidence type="ECO:0000256" key="1">
    <source>
        <dbReference type="ARBA" id="ARBA00022729"/>
    </source>
</evidence>
<dbReference type="SUPFAM" id="SSF48695">
    <property type="entry name" value="Multiheme cytochromes"/>
    <property type="match status" value="1"/>
</dbReference>
<dbReference type="Proteomes" id="UP001195903">
    <property type="component" value="Unassembled WGS sequence"/>
</dbReference>
<dbReference type="InterPro" id="IPR054337">
    <property type="entry name" value="Mtrc-MtrF-like_dom_II/IV"/>
</dbReference>
<dbReference type="InterPro" id="IPR020014">
    <property type="entry name" value="Decahaem_cyt-c_OmcA/MtrC"/>
</dbReference>
<protein>
    <submittedName>
        <fullName evidence="5">OmcA/MtrC family decaheme c-type cytochrome</fullName>
    </submittedName>
</protein>
<evidence type="ECO:0000259" key="3">
    <source>
        <dbReference type="Pfam" id="PF22113"/>
    </source>
</evidence>
<evidence type="ECO:0000313" key="5">
    <source>
        <dbReference type="EMBL" id="MBT1443215.1"/>
    </source>
</evidence>
<dbReference type="PROSITE" id="PS51257">
    <property type="entry name" value="PROKAR_LIPOPROTEIN"/>
    <property type="match status" value="1"/>
</dbReference>
<keyword evidence="6" id="KW-1185">Reference proteome</keyword>
<evidence type="ECO:0000259" key="2">
    <source>
        <dbReference type="Pfam" id="PF22111"/>
    </source>
</evidence>
<dbReference type="NCBIfam" id="TIGR03507">
    <property type="entry name" value="decahem_SO1788"/>
    <property type="match status" value="1"/>
</dbReference>
<accession>A0ABS5UYQ4</accession>
<dbReference type="InterPro" id="IPR054355">
    <property type="entry name" value="MtrF-like_dom_III"/>
</dbReference>
<proteinExistence type="predicted"/>
<dbReference type="EMBL" id="JAHEPS010000001">
    <property type="protein sequence ID" value="MBT1443215.1"/>
    <property type="molecule type" value="Genomic_DNA"/>
</dbReference>